<evidence type="ECO:0000256" key="3">
    <source>
        <dbReference type="ARBA" id="ARBA00022734"/>
    </source>
</evidence>
<evidence type="ECO:0000256" key="5">
    <source>
        <dbReference type="ARBA" id="ARBA00022989"/>
    </source>
</evidence>
<comment type="subcellular location">
    <subcellularLocation>
        <location evidence="1">Membrane</location>
        <topology evidence="1">Single-pass type II membrane protein</topology>
    </subcellularLocation>
</comment>
<dbReference type="GO" id="GO:0016020">
    <property type="term" value="C:membrane"/>
    <property type="evidence" value="ECO:0007669"/>
    <property type="project" value="UniProtKB-SubCell"/>
</dbReference>
<evidence type="ECO:0000313" key="7">
    <source>
        <dbReference type="Ensembl" id="ENSJHYP00000002618.1"/>
    </source>
</evidence>
<protein>
    <submittedName>
        <fullName evidence="7">Uncharacterized protein</fullName>
    </submittedName>
</protein>
<dbReference type="InterPro" id="IPR016187">
    <property type="entry name" value="CTDL_fold"/>
</dbReference>
<evidence type="ECO:0000256" key="4">
    <source>
        <dbReference type="ARBA" id="ARBA00022968"/>
    </source>
</evidence>
<dbReference type="PANTHER" id="PTHR22800">
    <property type="entry name" value="C-TYPE LECTIN PROTEINS"/>
    <property type="match status" value="1"/>
</dbReference>
<dbReference type="Ensembl" id="ENSJHYT00000003240.1">
    <property type="protein sequence ID" value="ENSJHYP00000002618.1"/>
    <property type="gene ID" value="ENSJHYG00000002196.1"/>
</dbReference>
<keyword evidence="6" id="KW-0472">Membrane</keyword>
<sequence length="80" mass="9631">FPILTQNLWDFPILTPIFSRFSPFLSQFFPDFHFLPCPRDWVFFRRSCYFFSSFAASWDNSRTFCWALGARLLEVDDSEE</sequence>
<evidence type="ECO:0000256" key="2">
    <source>
        <dbReference type="ARBA" id="ARBA00022692"/>
    </source>
</evidence>
<organism evidence="7 8">
    <name type="scientific">Junco hyemalis</name>
    <name type="common">Dark-eyed junco</name>
    <dbReference type="NCBI Taxonomy" id="40217"/>
    <lineage>
        <taxon>Eukaryota</taxon>
        <taxon>Metazoa</taxon>
        <taxon>Chordata</taxon>
        <taxon>Craniata</taxon>
        <taxon>Vertebrata</taxon>
        <taxon>Euteleostomi</taxon>
        <taxon>Archelosauria</taxon>
        <taxon>Archosauria</taxon>
        <taxon>Dinosauria</taxon>
        <taxon>Saurischia</taxon>
        <taxon>Theropoda</taxon>
        <taxon>Coelurosauria</taxon>
        <taxon>Aves</taxon>
        <taxon>Neognathae</taxon>
        <taxon>Neoaves</taxon>
        <taxon>Telluraves</taxon>
        <taxon>Australaves</taxon>
        <taxon>Passeriformes</taxon>
        <taxon>Passerellidae</taxon>
        <taxon>Junco</taxon>
    </lineage>
</organism>
<dbReference type="GO" id="GO:0002223">
    <property type="term" value="P:stimulatory C-type lectin receptor signaling pathway"/>
    <property type="evidence" value="ECO:0007669"/>
    <property type="project" value="TreeGrafter"/>
</dbReference>
<dbReference type="GO" id="GO:0030246">
    <property type="term" value="F:carbohydrate binding"/>
    <property type="evidence" value="ECO:0007669"/>
    <property type="project" value="UniProtKB-KW"/>
</dbReference>
<reference evidence="7" key="1">
    <citation type="submission" date="2025-08" db="UniProtKB">
        <authorList>
            <consortium name="Ensembl"/>
        </authorList>
    </citation>
    <scope>IDENTIFICATION</scope>
</reference>
<evidence type="ECO:0000256" key="1">
    <source>
        <dbReference type="ARBA" id="ARBA00004606"/>
    </source>
</evidence>
<evidence type="ECO:0000313" key="8">
    <source>
        <dbReference type="Proteomes" id="UP000694408"/>
    </source>
</evidence>
<keyword evidence="3" id="KW-0430">Lectin</keyword>
<keyword evidence="5" id="KW-1133">Transmembrane helix</keyword>
<accession>A0A8C5IF35</accession>
<dbReference type="InterPro" id="IPR050919">
    <property type="entry name" value="NKG2/CD94_NK_receptors"/>
</dbReference>
<proteinExistence type="predicted"/>
<dbReference type="InterPro" id="IPR016186">
    <property type="entry name" value="C-type_lectin-like/link_sf"/>
</dbReference>
<dbReference type="SUPFAM" id="SSF56436">
    <property type="entry name" value="C-type lectin-like"/>
    <property type="match status" value="1"/>
</dbReference>
<name>A0A8C5IF35_JUNHY</name>
<reference evidence="7" key="2">
    <citation type="submission" date="2025-09" db="UniProtKB">
        <authorList>
            <consortium name="Ensembl"/>
        </authorList>
    </citation>
    <scope>IDENTIFICATION</scope>
</reference>
<dbReference type="Gene3D" id="3.10.100.10">
    <property type="entry name" value="Mannose-Binding Protein A, subunit A"/>
    <property type="match status" value="1"/>
</dbReference>
<dbReference type="PANTHER" id="PTHR22800:SF252">
    <property type="entry name" value="NATURAL KILLER CELLS ANTIGEN CD94"/>
    <property type="match status" value="1"/>
</dbReference>
<dbReference type="AlphaFoldDB" id="A0A8C5IF35"/>
<keyword evidence="8" id="KW-1185">Reference proteome</keyword>
<evidence type="ECO:0000256" key="6">
    <source>
        <dbReference type="ARBA" id="ARBA00023136"/>
    </source>
</evidence>
<dbReference type="Proteomes" id="UP000694408">
    <property type="component" value="Unplaced"/>
</dbReference>
<keyword evidence="4" id="KW-0735">Signal-anchor</keyword>
<dbReference type="GO" id="GO:0045954">
    <property type="term" value="P:positive regulation of natural killer cell mediated cytotoxicity"/>
    <property type="evidence" value="ECO:0007669"/>
    <property type="project" value="TreeGrafter"/>
</dbReference>
<keyword evidence="2" id="KW-0812">Transmembrane</keyword>